<gene>
    <name evidence="2" type="ORF">NP233_g6175</name>
</gene>
<comment type="caution">
    <text evidence="2">The sequence shown here is derived from an EMBL/GenBank/DDBJ whole genome shotgun (WGS) entry which is preliminary data.</text>
</comment>
<evidence type="ECO:0000256" key="1">
    <source>
        <dbReference type="SAM" id="MobiDB-lite"/>
    </source>
</evidence>
<feature type="region of interest" description="Disordered" evidence="1">
    <location>
        <begin position="1"/>
        <end position="74"/>
    </location>
</feature>
<feature type="compositionally biased region" description="Acidic residues" evidence="1">
    <location>
        <begin position="59"/>
        <end position="74"/>
    </location>
</feature>
<name>A0AAD5VRG0_9AGAR</name>
<dbReference type="AlphaFoldDB" id="A0AAD5VRG0"/>
<dbReference type="EMBL" id="JANIEX010000392">
    <property type="protein sequence ID" value="KAJ3567720.1"/>
    <property type="molecule type" value="Genomic_DNA"/>
</dbReference>
<reference evidence="2" key="1">
    <citation type="submission" date="2022-07" db="EMBL/GenBank/DDBJ databases">
        <title>Genome Sequence of Leucocoprinus birnbaumii.</title>
        <authorList>
            <person name="Buettner E."/>
        </authorList>
    </citation>
    <scope>NUCLEOTIDE SEQUENCE</scope>
    <source>
        <strain evidence="2">VT141</strain>
    </source>
</reference>
<evidence type="ECO:0000313" key="2">
    <source>
        <dbReference type="EMBL" id="KAJ3567720.1"/>
    </source>
</evidence>
<proteinExistence type="predicted"/>
<dbReference type="Proteomes" id="UP001213000">
    <property type="component" value="Unassembled WGS sequence"/>
</dbReference>
<organism evidence="2 3">
    <name type="scientific">Leucocoprinus birnbaumii</name>
    <dbReference type="NCBI Taxonomy" id="56174"/>
    <lineage>
        <taxon>Eukaryota</taxon>
        <taxon>Fungi</taxon>
        <taxon>Dikarya</taxon>
        <taxon>Basidiomycota</taxon>
        <taxon>Agaricomycotina</taxon>
        <taxon>Agaricomycetes</taxon>
        <taxon>Agaricomycetidae</taxon>
        <taxon>Agaricales</taxon>
        <taxon>Agaricineae</taxon>
        <taxon>Agaricaceae</taxon>
        <taxon>Leucocoprinus</taxon>
    </lineage>
</organism>
<accession>A0AAD5VRG0</accession>
<evidence type="ECO:0000313" key="3">
    <source>
        <dbReference type="Proteomes" id="UP001213000"/>
    </source>
</evidence>
<protein>
    <submittedName>
        <fullName evidence="2">Uncharacterized protein</fullName>
    </submittedName>
</protein>
<sequence>MYAKKHIYKKDSATAPRQLHQARERRSRSGNIASSIRMRGSGLKSPHAHTDNDQTLINQEDDNGEWTDEEPGSDDDAYFHWEEEATLFSDLLEEATSESSDADLIKLAESLQVPFDEEARKLKRDISGLVPVVNRIRAVFSDLERTVDISSGAGILALNDACRELEGIINTQHHWVQRHQSEYRAAVAEHLGVLEEEYARRDQLWVDFEKDMNELVNPVLEMLNEAPAKMERTITSIEKESRNVEKGPSATELALKNIISKLQP</sequence>
<keyword evidence="3" id="KW-1185">Reference proteome</keyword>